<dbReference type="AlphaFoldDB" id="A0A6A6P5L0"/>
<gene>
    <name evidence="1" type="ORF">BDY21DRAFT_370087</name>
</gene>
<reference evidence="1" key="1">
    <citation type="journal article" date="2020" name="Stud. Mycol.">
        <title>101 Dothideomycetes genomes: a test case for predicting lifestyles and emergence of pathogens.</title>
        <authorList>
            <person name="Haridas S."/>
            <person name="Albert R."/>
            <person name="Binder M."/>
            <person name="Bloem J."/>
            <person name="Labutti K."/>
            <person name="Salamov A."/>
            <person name="Andreopoulos B."/>
            <person name="Baker S."/>
            <person name="Barry K."/>
            <person name="Bills G."/>
            <person name="Bluhm B."/>
            <person name="Cannon C."/>
            <person name="Castanera R."/>
            <person name="Culley D."/>
            <person name="Daum C."/>
            <person name="Ezra D."/>
            <person name="Gonzalez J."/>
            <person name="Henrissat B."/>
            <person name="Kuo A."/>
            <person name="Liang C."/>
            <person name="Lipzen A."/>
            <person name="Lutzoni F."/>
            <person name="Magnuson J."/>
            <person name="Mondo S."/>
            <person name="Nolan M."/>
            <person name="Ohm R."/>
            <person name="Pangilinan J."/>
            <person name="Park H.-J."/>
            <person name="Ramirez L."/>
            <person name="Alfaro M."/>
            <person name="Sun H."/>
            <person name="Tritt A."/>
            <person name="Yoshinaga Y."/>
            <person name="Zwiers L.-H."/>
            <person name="Turgeon B."/>
            <person name="Goodwin S."/>
            <person name="Spatafora J."/>
            <person name="Crous P."/>
            <person name="Grigoriev I."/>
        </authorList>
    </citation>
    <scope>NUCLEOTIDE SEQUENCE</scope>
    <source>
        <strain evidence="1">ATCC 16933</strain>
    </source>
</reference>
<dbReference type="OrthoDB" id="4138121at2759"/>
<accession>A0A6A6P5L0</accession>
<dbReference type="Pfam" id="PF10906">
    <property type="entry name" value="Mrx7"/>
    <property type="match status" value="1"/>
</dbReference>
<protein>
    <submittedName>
        <fullName evidence="1">Uncharacterized protein</fullName>
    </submittedName>
</protein>
<proteinExistence type="predicted"/>
<evidence type="ECO:0000313" key="2">
    <source>
        <dbReference type="Proteomes" id="UP000799766"/>
    </source>
</evidence>
<evidence type="ECO:0000313" key="1">
    <source>
        <dbReference type="EMBL" id="KAF2459286.1"/>
    </source>
</evidence>
<dbReference type="InterPro" id="IPR020301">
    <property type="entry name" value="Mrx7"/>
</dbReference>
<dbReference type="Proteomes" id="UP000799766">
    <property type="component" value="Unassembled WGS sequence"/>
</dbReference>
<sequence length="75" mass="8996">MVWLRLLETWAVTRLLSSPAFLNVVRKAHRRYWSIRHGVPYEEEGGMNIDRNPRNSFFKHFVDEIKKQSRGRPSK</sequence>
<keyword evidence="2" id="KW-1185">Reference proteome</keyword>
<name>A0A6A6P5L0_9PEZI</name>
<organism evidence="1 2">
    <name type="scientific">Lineolata rhizophorae</name>
    <dbReference type="NCBI Taxonomy" id="578093"/>
    <lineage>
        <taxon>Eukaryota</taxon>
        <taxon>Fungi</taxon>
        <taxon>Dikarya</taxon>
        <taxon>Ascomycota</taxon>
        <taxon>Pezizomycotina</taxon>
        <taxon>Dothideomycetes</taxon>
        <taxon>Dothideomycetes incertae sedis</taxon>
        <taxon>Lineolatales</taxon>
        <taxon>Lineolataceae</taxon>
        <taxon>Lineolata</taxon>
    </lineage>
</organism>
<dbReference type="EMBL" id="MU001675">
    <property type="protein sequence ID" value="KAF2459286.1"/>
    <property type="molecule type" value="Genomic_DNA"/>
</dbReference>